<keyword evidence="2" id="KW-1185">Reference proteome</keyword>
<accession>A0AAE3E1C2</accession>
<dbReference type="RefSeq" id="WP_308457170.1">
    <property type="nucleotide sequence ID" value="NZ_JAJEQM010000026.1"/>
</dbReference>
<proteinExistence type="predicted"/>
<gene>
    <name evidence="1" type="ORF">LKE05_13435</name>
</gene>
<dbReference type="EMBL" id="JAJEQM010000026">
    <property type="protein sequence ID" value="MCC2211783.1"/>
    <property type="molecule type" value="Genomic_DNA"/>
</dbReference>
<evidence type="ECO:0000313" key="2">
    <source>
        <dbReference type="Proteomes" id="UP001198242"/>
    </source>
</evidence>
<evidence type="ECO:0000313" key="1">
    <source>
        <dbReference type="EMBL" id="MCC2211783.1"/>
    </source>
</evidence>
<dbReference type="Proteomes" id="UP001198242">
    <property type="component" value="Unassembled WGS sequence"/>
</dbReference>
<protein>
    <submittedName>
        <fullName evidence="1">Uncharacterized protein</fullName>
    </submittedName>
</protein>
<dbReference type="AlphaFoldDB" id="A0AAE3E1C2"/>
<name>A0AAE3E1C2_9FIRM</name>
<sequence>MNKMFNGTERLQLFGLEIIALISQGKSEMIEQVEQHIDDGDLIQYIREKYKDNMFNTFDDDCPYNLEDWNQAFAVYSGYIQGNERRKFGICNDNEGLLLIVALILEILSGR</sequence>
<comment type="caution">
    <text evidence="1">The sequence shown here is derived from an EMBL/GenBank/DDBJ whole genome shotgun (WGS) entry which is preliminary data.</text>
</comment>
<reference evidence="1 2" key="1">
    <citation type="submission" date="2021-10" db="EMBL/GenBank/DDBJ databases">
        <title>Anaerobic single-cell dispensing facilitates the cultivation of human gut bacteria.</title>
        <authorList>
            <person name="Afrizal A."/>
        </authorList>
    </citation>
    <scope>NUCLEOTIDE SEQUENCE [LARGE SCALE GENOMIC DNA]</scope>
    <source>
        <strain evidence="1 2">CLA-AA-H232</strain>
    </source>
</reference>
<organism evidence="1 2">
    <name type="scientific">Hominilimicola fabiformis</name>
    <dbReference type="NCBI Taxonomy" id="2885356"/>
    <lineage>
        <taxon>Bacteria</taxon>
        <taxon>Bacillati</taxon>
        <taxon>Bacillota</taxon>
        <taxon>Clostridia</taxon>
        <taxon>Eubacteriales</taxon>
        <taxon>Oscillospiraceae</taxon>
        <taxon>Hominilimicola</taxon>
    </lineage>
</organism>